<keyword evidence="7" id="KW-1185">Reference proteome</keyword>
<feature type="compositionally biased region" description="Basic and acidic residues" evidence="4">
    <location>
        <begin position="93"/>
        <end position="113"/>
    </location>
</feature>
<dbReference type="PANTHER" id="PTHR13275">
    <property type="entry name" value="YL-1 PROTEIN TRANSCRIPTION FACTOR-LIKE 1"/>
    <property type="match status" value="1"/>
</dbReference>
<dbReference type="PANTHER" id="PTHR13275:SF4">
    <property type="entry name" value="VACUOLAR PROTEIN SORTING-ASSOCIATED PROTEIN 72 HOMOLOG"/>
    <property type="match status" value="1"/>
</dbReference>
<dbReference type="Pfam" id="PF05764">
    <property type="entry name" value="YL1"/>
    <property type="match status" value="1"/>
</dbReference>
<dbReference type="GO" id="GO:0005634">
    <property type="term" value="C:nucleus"/>
    <property type="evidence" value="ECO:0007669"/>
    <property type="project" value="TreeGrafter"/>
</dbReference>
<feature type="compositionally biased region" description="Acidic residues" evidence="4">
    <location>
        <begin position="114"/>
        <end position="125"/>
    </location>
</feature>
<feature type="compositionally biased region" description="Basic residues" evidence="4">
    <location>
        <begin position="1"/>
        <end position="11"/>
    </location>
</feature>
<evidence type="ECO:0000313" key="7">
    <source>
        <dbReference type="Proteomes" id="UP001432322"/>
    </source>
</evidence>
<reference evidence="6" key="1">
    <citation type="submission" date="2023-10" db="EMBL/GenBank/DDBJ databases">
        <title>Genome assembly of Pristionchus species.</title>
        <authorList>
            <person name="Yoshida K."/>
            <person name="Sommer R.J."/>
        </authorList>
    </citation>
    <scope>NUCLEOTIDE SEQUENCE</scope>
    <source>
        <strain evidence="6">RS5133</strain>
    </source>
</reference>
<feature type="coiled-coil region" evidence="3">
    <location>
        <begin position="177"/>
        <end position="204"/>
    </location>
</feature>
<dbReference type="SMART" id="SM00993">
    <property type="entry name" value="YL1_C"/>
    <property type="match status" value="1"/>
</dbReference>
<evidence type="ECO:0000256" key="4">
    <source>
        <dbReference type="SAM" id="MobiDB-lite"/>
    </source>
</evidence>
<dbReference type="EMBL" id="BTSY01000006">
    <property type="protein sequence ID" value="GMT31551.1"/>
    <property type="molecule type" value="Genomic_DNA"/>
</dbReference>
<proteinExistence type="inferred from homology"/>
<dbReference type="Proteomes" id="UP001432322">
    <property type="component" value="Unassembled WGS sequence"/>
</dbReference>
<keyword evidence="3" id="KW-0175">Coiled coil</keyword>
<evidence type="ECO:0000256" key="2">
    <source>
        <dbReference type="ARBA" id="ARBA00020000"/>
    </source>
</evidence>
<dbReference type="AlphaFoldDB" id="A0AAV5WKS7"/>
<name>A0AAV5WKS7_9BILA</name>
<gene>
    <name evidence="6" type="ORF">PFISCL1PPCAC_22848</name>
</gene>
<dbReference type="InterPro" id="IPR013272">
    <property type="entry name" value="Vps72/YL1_C"/>
</dbReference>
<feature type="region of interest" description="Disordered" evidence="4">
    <location>
        <begin position="1"/>
        <end position="60"/>
    </location>
</feature>
<protein>
    <recommendedName>
        <fullName evidence="2">Vacuolar protein sorting-associated protein 72 homolog</fullName>
    </recommendedName>
</protein>
<sequence>ILRMARRPRTRSKNEEETNGTTTVAEDVNMEEEEEESSSDEEEVEVPELMVTSRSRRDGAGAKMHVLLQSANMEDDFYKDAYGGAFNEDDQDDVYKSPVHSDDDIVDSDFDRSEGEDEPVSENEGGEGPRRSKRMRAGGEEGEERKKKQRVIARMGGACVAANVVDEKRHARYLEDAEETERVNVESLKKYEEFELEKKKKREKGTMSRKMVGPRIIEKDSQTGGKMVILPTLKTAQPAHKPETLMCAVTGRPARYMDPLTGLPYSSKLAFKVIRDKYYKYLRTLKNRDDVNEFMSTVE</sequence>
<comment type="similarity">
    <text evidence="1">Belongs to the VPS72/YL1 family.</text>
</comment>
<accession>A0AAV5WKS7</accession>
<dbReference type="InterPro" id="IPR046757">
    <property type="entry name" value="YL1_N"/>
</dbReference>
<feature type="region of interest" description="Disordered" evidence="4">
    <location>
        <begin position="81"/>
        <end position="151"/>
    </location>
</feature>
<evidence type="ECO:0000256" key="3">
    <source>
        <dbReference type="SAM" id="Coils"/>
    </source>
</evidence>
<feature type="compositionally biased region" description="Acidic residues" evidence="4">
    <location>
        <begin position="28"/>
        <end position="46"/>
    </location>
</feature>
<feature type="non-terminal residue" evidence="6">
    <location>
        <position position="1"/>
    </location>
</feature>
<feature type="domain" description="Vps72/YL1 C-terminal" evidence="5">
    <location>
        <begin position="245"/>
        <end position="274"/>
    </location>
</feature>
<feature type="compositionally biased region" description="Basic and acidic residues" evidence="4">
    <location>
        <begin position="137"/>
        <end position="146"/>
    </location>
</feature>
<evidence type="ECO:0000313" key="6">
    <source>
        <dbReference type="EMBL" id="GMT31551.1"/>
    </source>
</evidence>
<organism evidence="6 7">
    <name type="scientific">Pristionchus fissidentatus</name>
    <dbReference type="NCBI Taxonomy" id="1538716"/>
    <lineage>
        <taxon>Eukaryota</taxon>
        <taxon>Metazoa</taxon>
        <taxon>Ecdysozoa</taxon>
        <taxon>Nematoda</taxon>
        <taxon>Chromadorea</taxon>
        <taxon>Rhabditida</taxon>
        <taxon>Rhabditina</taxon>
        <taxon>Diplogasteromorpha</taxon>
        <taxon>Diplogasteroidea</taxon>
        <taxon>Neodiplogasteridae</taxon>
        <taxon>Pristionchus</taxon>
    </lineage>
</organism>
<dbReference type="Pfam" id="PF08265">
    <property type="entry name" value="YL1_C"/>
    <property type="match status" value="1"/>
</dbReference>
<comment type="caution">
    <text evidence="6">The sequence shown here is derived from an EMBL/GenBank/DDBJ whole genome shotgun (WGS) entry which is preliminary data.</text>
</comment>
<evidence type="ECO:0000259" key="5">
    <source>
        <dbReference type="SMART" id="SM00993"/>
    </source>
</evidence>
<evidence type="ECO:0000256" key="1">
    <source>
        <dbReference type="ARBA" id="ARBA00006832"/>
    </source>
</evidence>